<dbReference type="SUPFAM" id="SSF50129">
    <property type="entry name" value="GroES-like"/>
    <property type="match status" value="2"/>
</dbReference>
<accession>A0A840Q113</accession>
<dbReference type="GO" id="GO:0008270">
    <property type="term" value="F:zinc ion binding"/>
    <property type="evidence" value="ECO:0007669"/>
    <property type="project" value="InterPro"/>
</dbReference>
<keyword evidence="4 7" id="KW-0862">Zinc</keyword>
<comment type="similarity">
    <text evidence="2 7">Belongs to the zinc-containing alcohol dehydrogenase family.</text>
</comment>
<dbReference type="PANTHER" id="PTHR43880:SF12">
    <property type="entry name" value="ALCOHOL DEHYDROGENASE CLASS-3"/>
    <property type="match status" value="1"/>
</dbReference>
<dbReference type="Gene3D" id="3.40.50.720">
    <property type="entry name" value="NAD(P)-binding Rossmann-like Domain"/>
    <property type="match status" value="1"/>
</dbReference>
<evidence type="ECO:0000256" key="7">
    <source>
        <dbReference type="RuleBase" id="RU361277"/>
    </source>
</evidence>
<evidence type="ECO:0000256" key="5">
    <source>
        <dbReference type="ARBA" id="ARBA00023002"/>
    </source>
</evidence>
<evidence type="ECO:0000256" key="4">
    <source>
        <dbReference type="ARBA" id="ARBA00022833"/>
    </source>
</evidence>
<dbReference type="GO" id="GO:0005829">
    <property type="term" value="C:cytosol"/>
    <property type="evidence" value="ECO:0007669"/>
    <property type="project" value="TreeGrafter"/>
</dbReference>
<comment type="caution">
    <text evidence="9">The sequence shown here is derived from an EMBL/GenBank/DDBJ whole genome shotgun (WGS) entry which is preliminary data.</text>
</comment>
<dbReference type="Pfam" id="PF00107">
    <property type="entry name" value="ADH_zinc_N"/>
    <property type="match status" value="1"/>
</dbReference>
<evidence type="ECO:0000256" key="2">
    <source>
        <dbReference type="ARBA" id="ARBA00008072"/>
    </source>
</evidence>
<evidence type="ECO:0000256" key="1">
    <source>
        <dbReference type="ARBA" id="ARBA00001947"/>
    </source>
</evidence>
<dbReference type="EC" id="1.1.1.284" evidence="9"/>
<dbReference type="Pfam" id="PF08240">
    <property type="entry name" value="ADH_N"/>
    <property type="match status" value="1"/>
</dbReference>
<protein>
    <submittedName>
        <fullName evidence="9">S-(Hydroxymethyl)glutathione dehydrogenase/alcohol dehydrogenase</fullName>
        <ecNumber evidence="9">1.1.1.1</ecNumber>
        <ecNumber evidence="9">1.1.1.284</ecNumber>
    </submittedName>
</protein>
<evidence type="ECO:0000256" key="6">
    <source>
        <dbReference type="ARBA" id="ARBA00023027"/>
    </source>
</evidence>
<keyword evidence="6" id="KW-0520">NAD</keyword>
<proteinExistence type="inferred from homology"/>
<dbReference type="InterPro" id="IPR036291">
    <property type="entry name" value="NAD(P)-bd_dom_sf"/>
</dbReference>
<name>A0A840Q113_9PSEU</name>
<dbReference type="SUPFAM" id="SSF51735">
    <property type="entry name" value="NAD(P)-binding Rossmann-fold domains"/>
    <property type="match status" value="1"/>
</dbReference>
<dbReference type="InterPro" id="IPR020843">
    <property type="entry name" value="ER"/>
</dbReference>
<reference evidence="9 10" key="1">
    <citation type="submission" date="2020-08" db="EMBL/GenBank/DDBJ databases">
        <title>Sequencing the genomes of 1000 actinobacteria strains.</title>
        <authorList>
            <person name="Klenk H.-P."/>
        </authorList>
    </citation>
    <scope>NUCLEOTIDE SEQUENCE [LARGE SCALE GENOMIC DNA]</scope>
    <source>
        <strain evidence="9 10">DSM 45584</strain>
    </source>
</reference>
<dbReference type="EMBL" id="JACHIW010000001">
    <property type="protein sequence ID" value="MBB5153660.1"/>
    <property type="molecule type" value="Genomic_DNA"/>
</dbReference>
<dbReference type="InterPro" id="IPR011032">
    <property type="entry name" value="GroES-like_sf"/>
</dbReference>
<keyword evidence="10" id="KW-1185">Reference proteome</keyword>
<dbReference type="CDD" id="cd08279">
    <property type="entry name" value="Zn_ADH_class_III"/>
    <property type="match status" value="1"/>
</dbReference>
<feature type="domain" description="Enoyl reductase (ER)" evidence="8">
    <location>
        <begin position="17"/>
        <end position="374"/>
    </location>
</feature>
<dbReference type="PROSITE" id="PS00059">
    <property type="entry name" value="ADH_ZINC"/>
    <property type="match status" value="1"/>
</dbReference>
<gene>
    <name evidence="9" type="ORF">BJ970_001194</name>
</gene>
<dbReference type="InterPro" id="IPR013149">
    <property type="entry name" value="ADH-like_C"/>
</dbReference>
<dbReference type="PANTHER" id="PTHR43880">
    <property type="entry name" value="ALCOHOL DEHYDROGENASE"/>
    <property type="match status" value="1"/>
</dbReference>
<dbReference type="Gene3D" id="3.90.180.10">
    <property type="entry name" value="Medium-chain alcohol dehydrogenases, catalytic domain"/>
    <property type="match status" value="1"/>
</dbReference>
<keyword evidence="5 9" id="KW-0560">Oxidoreductase</keyword>
<dbReference type="SMART" id="SM00829">
    <property type="entry name" value="PKS_ER"/>
    <property type="match status" value="1"/>
</dbReference>
<evidence type="ECO:0000313" key="9">
    <source>
        <dbReference type="EMBL" id="MBB5153660.1"/>
    </source>
</evidence>
<evidence type="ECO:0000256" key="3">
    <source>
        <dbReference type="ARBA" id="ARBA00022723"/>
    </source>
</evidence>
<dbReference type="GO" id="GO:0051903">
    <property type="term" value="F:S-(hydroxymethyl)glutathione dehydrogenase [NAD(P)+] activity"/>
    <property type="evidence" value="ECO:0007669"/>
    <property type="project" value="UniProtKB-EC"/>
</dbReference>
<dbReference type="GO" id="GO:0046294">
    <property type="term" value="P:formaldehyde catabolic process"/>
    <property type="evidence" value="ECO:0007669"/>
    <property type="project" value="TreeGrafter"/>
</dbReference>
<dbReference type="InterPro" id="IPR013154">
    <property type="entry name" value="ADH-like_N"/>
</dbReference>
<dbReference type="RefSeq" id="WP_184724755.1">
    <property type="nucleotide sequence ID" value="NZ_JACHIW010000001.1"/>
</dbReference>
<comment type="cofactor">
    <cofactor evidence="1 7">
        <name>Zn(2+)</name>
        <dbReference type="ChEBI" id="CHEBI:29105"/>
    </cofactor>
</comment>
<keyword evidence="3 7" id="KW-0479">Metal-binding</keyword>
<dbReference type="Proteomes" id="UP000584374">
    <property type="component" value="Unassembled WGS sequence"/>
</dbReference>
<dbReference type="InterPro" id="IPR002328">
    <property type="entry name" value="ADH_Zn_CS"/>
</dbReference>
<evidence type="ECO:0000313" key="10">
    <source>
        <dbReference type="Proteomes" id="UP000584374"/>
    </source>
</evidence>
<dbReference type="AlphaFoldDB" id="A0A840Q113"/>
<sequence length="379" mass="38983">MSQSATGTAVRGVVLDEVASGPSFTELHLAAPGPNEVEVTIAAAGVCGSDLHVALGEWNVPRPVVLGHEGAGVVTRVGENVTSLEEGDHVILTWMPQCGSCRQCNNSRPWQCEQVVEVIETKGVLYDGTTRWSRNGSAVHHFAGVSSFAEKVVVPESGAIRIRRDAPLDAVVLIGCGVATGVGAVRNTAAVPAGASVAVIGCGGVGLSCVQGARLAGAGRIVAVDVNPDKLEVAKRLGATDTVDAGAEGADVAELLRDVVPGGLDYVFDAIGRTSTTEASVAALAIGGTAVVVGLPPEGTTARFDPLALSESSRRIIGSHYGSIDPRRDIPALVDLYTEGELDLETLISARRPLSEAVEALEDLKAGRALRTVLVNAQP</sequence>
<evidence type="ECO:0000259" key="8">
    <source>
        <dbReference type="SMART" id="SM00829"/>
    </source>
</evidence>
<dbReference type="GO" id="GO:0004022">
    <property type="term" value="F:alcohol dehydrogenase (NAD+) activity"/>
    <property type="evidence" value="ECO:0007669"/>
    <property type="project" value="UniProtKB-EC"/>
</dbReference>
<dbReference type="EC" id="1.1.1.1" evidence="9"/>
<dbReference type="FunFam" id="3.40.50.720:FF:000003">
    <property type="entry name" value="S-(hydroxymethyl)glutathione dehydrogenase"/>
    <property type="match status" value="1"/>
</dbReference>
<organism evidence="9 10">
    <name type="scientific">Saccharopolyspora phatthalungensis</name>
    <dbReference type="NCBI Taxonomy" id="664693"/>
    <lineage>
        <taxon>Bacteria</taxon>
        <taxon>Bacillati</taxon>
        <taxon>Actinomycetota</taxon>
        <taxon>Actinomycetes</taxon>
        <taxon>Pseudonocardiales</taxon>
        <taxon>Pseudonocardiaceae</taxon>
        <taxon>Saccharopolyspora</taxon>
    </lineage>
</organism>